<organism evidence="2 3">
    <name type="scientific">Eumeta variegata</name>
    <name type="common">Bagworm moth</name>
    <name type="synonym">Eumeta japonica</name>
    <dbReference type="NCBI Taxonomy" id="151549"/>
    <lineage>
        <taxon>Eukaryota</taxon>
        <taxon>Metazoa</taxon>
        <taxon>Ecdysozoa</taxon>
        <taxon>Arthropoda</taxon>
        <taxon>Hexapoda</taxon>
        <taxon>Insecta</taxon>
        <taxon>Pterygota</taxon>
        <taxon>Neoptera</taxon>
        <taxon>Endopterygota</taxon>
        <taxon>Lepidoptera</taxon>
        <taxon>Glossata</taxon>
        <taxon>Ditrysia</taxon>
        <taxon>Tineoidea</taxon>
        <taxon>Psychidae</taxon>
        <taxon>Oiketicinae</taxon>
        <taxon>Eumeta</taxon>
    </lineage>
</organism>
<name>A0A4C1TX47_EUMVA</name>
<feature type="region of interest" description="Disordered" evidence="1">
    <location>
        <begin position="96"/>
        <end position="195"/>
    </location>
</feature>
<gene>
    <name evidence="2" type="ORF">EVAR_14372_1</name>
</gene>
<proteinExistence type="predicted"/>
<dbReference type="EMBL" id="BGZK01000099">
    <property type="protein sequence ID" value="GBP18602.1"/>
    <property type="molecule type" value="Genomic_DNA"/>
</dbReference>
<evidence type="ECO:0000313" key="3">
    <source>
        <dbReference type="Proteomes" id="UP000299102"/>
    </source>
</evidence>
<dbReference type="AlphaFoldDB" id="A0A4C1TX47"/>
<accession>A0A4C1TX47</accession>
<dbReference type="Proteomes" id="UP000299102">
    <property type="component" value="Unassembled WGS sequence"/>
</dbReference>
<reference evidence="2 3" key="1">
    <citation type="journal article" date="2019" name="Commun. Biol.">
        <title>The bagworm genome reveals a unique fibroin gene that provides high tensile strength.</title>
        <authorList>
            <person name="Kono N."/>
            <person name="Nakamura H."/>
            <person name="Ohtoshi R."/>
            <person name="Tomita M."/>
            <person name="Numata K."/>
            <person name="Arakawa K."/>
        </authorList>
    </citation>
    <scope>NUCLEOTIDE SEQUENCE [LARGE SCALE GENOMIC DNA]</scope>
</reference>
<sequence>MYVSRIKAYLYPVIRQPRKPTLKFNSAGSLFYIDAQLKELLISTQNLKCSVSFVTSAESRPAFSEMSRYTLRNIQMMKFGPAPSYRGSGCKRRIRRCDKKSSAGGGPGRSAPPPAARVAAPIRRNSVRENHYTRPGNSDFECSHPSSPDRRDARPASEPPDAASHFQISADRVASVRGRDTEVRPAPILTLSLRK</sequence>
<evidence type="ECO:0000256" key="1">
    <source>
        <dbReference type="SAM" id="MobiDB-lite"/>
    </source>
</evidence>
<keyword evidence="3" id="KW-1185">Reference proteome</keyword>
<comment type="caution">
    <text evidence="2">The sequence shown here is derived from an EMBL/GenBank/DDBJ whole genome shotgun (WGS) entry which is preliminary data.</text>
</comment>
<evidence type="ECO:0000313" key="2">
    <source>
        <dbReference type="EMBL" id="GBP18602.1"/>
    </source>
</evidence>
<protein>
    <submittedName>
        <fullName evidence="2">Uncharacterized protein</fullName>
    </submittedName>
</protein>